<keyword evidence="5" id="KW-0547">Nucleotide-binding</keyword>
<dbReference type="RefSeq" id="WP_145716394.1">
    <property type="nucleotide sequence ID" value="NZ_BAAAFY010000005.1"/>
</dbReference>
<evidence type="ECO:0000313" key="10">
    <source>
        <dbReference type="EMBL" id="TWI86515.1"/>
    </source>
</evidence>
<reference evidence="10 11" key="1">
    <citation type="journal article" date="2013" name="Stand. Genomic Sci.">
        <title>Genomic Encyclopedia of Type Strains, Phase I: The one thousand microbial genomes (KMG-I) project.</title>
        <authorList>
            <person name="Kyrpides N.C."/>
            <person name="Woyke T."/>
            <person name="Eisen J.A."/>
            <person name="Garrity G."/>
            <person name="Lilburn T.G."/>
            <person name="Beck B.J."/>
            <person name="Whitman W.B."/>
            <person name="Hugenholtz P."/>
            <person name="Klenk H.P."/>
        </authorList>
    </citation>
    <scope>NUCLEOTIDE SEQUENCE [LARGE SCALE GENOMIC DNA]</scope>
    <source>
        <strain evidence="10 11">DSM 13484</strain>
    </source>
</reference>
<feature type="transmembrane region" description="Helical" evidence="8">
    <location>
        <begin position="48"/>
        <end position="66"/>
    </location>
</feature>
<keyword evidence="6 10" id="KW-0418">Kinase</keyword>
<organism evidence="10 11">
    <name type="scientific">Chitinophaga japonensis</name>
    <name type="common">Flexibacter japonensis</name>
    <dbReference type="NCBI Taxonomy" id="104662"/>
    <lineage>
        <taxon>Bacteria</taxon>
        <taxon>Pseudomonadati</taxon>
        <taxon>Bacteroidota</taxon>
        <taxon>Chitinophagia</taxon>
        <taxon>Chitinophagales</taxon>
        <taxon>Chitinophagaceae</taxon>
        <taxon>Chitinophaga</taxon>
    </lineage>
</organism>
<keyword evidence="4" id="KW-0808">Transferase</keyword>
<keyword evidence="11" id="KW-1185">Reference proteome</keyword>
<evidence type="ECO:0000313" key="11">
    <source>
        <dbReference type="Proteomes" id="UP000316778"/>
    </source>
</evidence>
<feature type="transmembrane region" description="Helical" evidence="8">
    <location>
        <begin position="21"/>
        <end position="42"/>
    </location>
</feature>
<keyword evidence="8" id="KW-1133">Transmembrane helix</keyword>
<dbReference type="PROSITE" id="PS50109">
    <property type="entry name" value="HIS_KIN"/>
    <property type="match status" value="1"/>
</dbReference>
<name>A0A562SYW5_CHIJA</name>
<dbReference type="InterPro" id="IPR036890">
    <property type="entry name" value="HATPase_C_sf"/>
</dbReference>
<dbReference type="SMART" id="SM00387">
    <property type="entry name" value="HATPase_c"/>
    <property type="match status" value="1"/>
</dbReference>
<comment type="catalytic activity">
    <reaction evidence="1">
        <text>ATP + protein L-histidine = ADP + protein N-phospho-L-histidine.</text>
        <dbReference type="EC" id="2.7.13.3"/>
    </reaction>
</comment>
<feature type="transmembrane region" description="Helical" evidence="8">
    <location>
        <begin position="125"/>
        <end position="144"/>
    </location>
</feature>
<dbReference type="InterPro" id="IPR011495">
    <property type="entry name" value="Sig_transdc_His_kin_sub2_dim/P"/>
</dbReference>
<feature type="domain" description="Histidine kinase" evidence="9">
    <location>
        <begin position="217"/>
        <end position="408"/>
    </location>
</feature>
<keyword evidence="7" id="KW-0067">ATP-binding</keyword>
<dbReference type="Pfam" id="PF02518">
    <property type="entry name" value="HATPase_c"/>
    <property type="match status" value="1"/>
</dbReference>
<proteinExistence type="predicted"/>
<evidence type="ECO:0000256" key="8">
    <source>
        <dbReference type="SAM" id="Phobius"/>
    </source>
</evidence>
<dbReference type="Proteomes" id="UP000316778">
    <property type="component" value="Unassembled WGS sequence"/>
</dbReference>
<evidence type="ECO:0000256" key="2">
    <source>
        <dbReference type="ARBA" id="ARBA00012438"/>
    </source>
</evidence>
<protein>
    <recommendedName>
        <fullName evidence="2">histidine kinase</fullName>
        <ecNumber evidence="2">2.7.13.3</ecNumber>
    </recommendedName>
</protein>
<gene>
    <name evidence="10" type="ORF">LX66_3773</name>
</gene>
<evidence type="ECO:0000256" key="1">
    <source>
        <dbReference type="ARBA" id="ARBA00000085"/>
    </source>
</evidence>
<dbReference type="GO" id="GO:0005524">
    <property type="term" value="F:ATP binding"/>
    <property type="evidence" value="ECO:0007669"/>
    <property type="project" value="UniProtKB-KW"/>
</dbReference>
<dbReference type="InterPro" id="IPR005467">
    <property type="entry name" value="His_kinase_dom"/>
</dbReference>
<evidence type="ECO:0000259" key="9">
    <source>
        <dbReference type="PROSITE" id="PS50109"/>
    </source>
</evidence>
<feature type="transmembrane region" description="Helical" evidence="8">
    <location>
        <begin position="164"/>
        <end position="183"/>
    </location>
</feature>
<comment type="caution">
    <text evidence="10">The sequence shown here is derived from an EMBL/GenBank/DDBJ whole genome shotgun (WGS) entry which is preliminary data.</text>
</comment>
<dbReference type="PANTHER" id="PTHR41523:SF8">
    <property type="entry name" value="ETHYLENE RESPONSE SENSOR PROTEIN"/>
    <property type="match status" value="1"/>
</dbReference>
<dbReference type="EC" id="2.7.13.3" evidence="2"/>
<accession>A0A562SYW5</accession>
<dbReference type="GO" id="GO:0004673">
    <property type="term" value="F:protein histidine kinase activity"/>
    <property type="evidence" value="ECO:0007669"/>
    <property type="project" value="UniProtKB-EC"/>
</dbReference>
<evidence type="ECO:0000256" key="6">
    <source>
        <dbReference type="ARBA" id="ARBA00022777"/>
    </source>
</evidence>
<dbReference type="AlphaFoldDB" id="A0A562SYW5"/>
<feature type="transmembrane region" description="Helical" evidence="8">
    <location>
        <begin position="102"/>
        <end position="118"/>
    </location>
</feature>
<dbReference type="OrthoDB" id="1223659at2"/>
<dbReference type="Gene3D" id="3.30.565.10">
    <property type="entry name" value="Histidine kinase-like ATPase, C-terminal domain"/>
    <property type="match status" value="1"/>
</dbReference>
<keyword evidence="3" id="KW-0597">Phosphoprotein</keyword>
<dbReference type="PANTHER" id="PTHR41523">
    <property type="entry name" value="TWO-COMPONENT SYSTEM SENSOR PROTEIN"/>
    <property type="match status" value="1"/>
</dbReference>
<evidence type="ECO:0000256" key="7">
    <source>
        <dbReference type="ARBA" id="ARBA00022840"/>
    </source>
</evidence>
<dbReference type="EMBL" id="VLLG01000004">
    <property type="protein sequence ID" value="TWI86515.1"/>
    <property type="molecule type" value="Genomic_DNA"/>
</dbReference>
<keyword evidence="8" id="KW-0472">Membrane</keyword>
<dbReference type="Pfam" id="PF07568">
    <property type="entry name" value="HisKA_2"/>
    <property type="match status" value="1"/>
</dbReference>
<evidence type="ECO:0000256" key="3">
    <source>
        <dbReference type="ARBA" id="ARBA00022553"/>
    </source>
</evidence>
<evidence type="ECO:0000256" key="5">
    <source>
        <dbReference type="ARBA" id="ARBA00022741"/>
    </source>
</evidence>
<evidence type="ECO:0000256" key="4">
    <source>
        <dbReference type="ARBA" id="ARBA00022679"/>
    </source>
</evidence>
<keyword evidence="8" id="KW-0812">Transmembrane</keyword>
<feature type="transmembrane region" description="Helical" evidence="8">
    <location>
        <begin position="78"/>
        <end position="96"/>
    </location>
</feature>
<dbReference type="SUPFAM" id="SSF55874">
    <property type="entry name" value="ATPase domain of HSP90 chaperone/DNA topoisomerase II/histidine kinase"/>
    <property type="match status" value="1"/>
</dbReference>
<sequence>MKRIYLYIAGNDASFSFEHRVFNLSSFIITLFCIQGTLFNYFLGLHLFTVWLAIAGTLVSAVLFYLSRLRKWFTPATIFIYVGITMLALGGMHFFNGASSSPVFYLIIMLQNIFLLIAQRKHQLLIYGLLAGTIMLLLVLEYFFPGWTVPYASPEERMVDHITTLAYSPFFTMVIIMLFRRSYDREQKIVLQQKQKLEEAYRITTEKNEYIESLIRELHHRVKNNLQIVSSLLSLQSNRVADDKARLALEEGKTRVDAMAMIHQKLYMDNELASVNIEEYLGHLSASLANSFGYDAQHVHMQVQLSNRSMDIDLAIPIGLIVNELITNAFKHAFQGVAQPAIKLTLLEQPDHLELTVADNGRGLRLPEGLESPGSFGMKLVQTLVEQVNGAMTVRQHPGTTYTIEIRA</sequence>
<dbReference type="InterPro" id="IPR003594">
    <property type="entry name" value="HATPase_dom"/>
</dbReference>
<dbReference type="Gene3D" id="3.30.450.20">
    <property type="entry name" value="PAS domain"/>
    <property type="match status" value="1"/>
</dbReference>